<comment type="caution">
    <text evidence="3">The sequence shown here is derived from an EMBL/GenBank/DDBJ whole genome shotgun (WGS) entry which is preliminary data.</text>
</comment>
<evidence type="ECO:0000313" key="4">
    <source>
        <dbReference type="Proteomes" id="UP000824037"/>
    </source>
</evidence>
<dbReference type="Proteomes" id="UP000824037">
    <property type="component" value="Unassembled WGS sequence"/>
</dbReference>
<sequence>MIDAHLHVWDHARSSYAWLENAPEPLRADHTLDQAFAALTGAGVQRAVLVQADETLAETDYLLELVAADRRLAGAVCYLPLEEPETVAAQLPALTATPGFVGIRNLTHDRPDPDWILGAEQRRSLALIEEAGVPLDYVSVLPRHLENLIRLAGEHSGLTFVLDHLGKPPIGLDGDYRRWQDQLAEVAGPANVMAKVSGIYSADGTRAVSAEELDDVLATALAAFGPER</sequence>
<dbReference type="PANTHER" id="PTHR43569">
    <property type="entry name" value="AMIDOHYDROLASE"/>
    <property type="match status" value="1"/>
</dbReference>
<proteinExistence type="inferred from homology"/>
<dbReference type="InterPro" id="IPR032466">
    <property type="entry name" value="Metal_Hydrolase"/>
</dbReference>
<feature type="non-terminal residue" evidence="3">
    <location>
        <position position="228"/>
    </location>
</feature>
<feature type="domain" description="Amidohydrolase-related" evidence="2">
    <location>
        <begin position="2"/>
        <end position="228"/>
    </location>
</feature>
<gene>
    <name evidence="3" type="ORF">H9815_14725</name>
</gene>
<dbReference type="PANTHER" id="PTHR43569:SF2">
    <property type="entry name" value="AMIDOHYDROLASE-RELATED DOMAIN-CONTAINING PROTEIN"/>
    <property type="match status" value="1"/>
</dbReference>
<organism evidence="3 4">
    <name type="scientific">Candidatus Ruania gallistercoris</name>
    <dbReference type="NCBI Taxonomy" id="2838746"/>
    <lineage>
        <taxon>Bacteria</taxon>
        <taxon>Bacillati</taxon>
        <taxon>Actinomycetota</taxon>
        <taxon>Actinomycetes</taxon>
        <taxon>Micrococcales</taxon>
        <taxon>Ruaniaceae</taxon>
        <taxon>Ruania</taxon>
    </lineage>
</organism>
<comment type="similarity">
    <text evidence="1">Belongs to the metallo-dependent hydrolases superfamily.</text>
</comment>
<dbReference type="AlphaFoldDB" id="A0A9D2J4T2"/>
<dbReference type="GO" id="GO:0016787">
    <property type="term" value="F:hydrolase activity"/>
    <property type="evidence" value="ECO:0007669"/>
    <property type="project" value="InterPro"/>
</dbReference>
<dbReference type="EMBL" id="DXBY01000253">
    <property type="protein sequence ID" value="HIZ37025.1"/>
    <property type="molecule type" value="Genomic_DNA"/>
</dbReference>
<reference evidence="3" key="2">
    <citation type="submission" date="2021-04" db="EMBL/GenBank/DDBJ databases">
        <authorList>
            <person name="Gilroy R."/>
        </authorList>
    </citation>
    <scope>NUCLEOTIDE SEQUENCE</scope>
    <source>
        <strain evidence="3">ChiGjej4B4-7305</strain>
    </source>
</reference>
<dbReference type="Pfam" id="PF04909">
    <property type="entry name" value="Amidohydro_2"/>
    <property type="match status" value="1"/>
</dbReference>
<protein>
    <submittedName>
        <fullName evidence="3">Amidohydrolase family protein</fullName>
    </submittedName>
</protein>
<name>A0A9D2J4T2_9MICO</name>
<evidence type="ECO:0000313" key="3">
    <source>
        <dbReference type="EMBL" id="HIZ37025.1"/>
    </source>
</evidence>
<dbReference type="InterPro" id="IPR006680">
    <property type="entry name" value="Amidohydro-rel"/>
</dbReference>
<dbReference type="InterPro" id="IPR052350">
    <property type="entry name" value="Metallo-dep_Lactonases"/>
</dbReference>
<accession>A0A9D2J4T2</accession>
<dbReference type="SUPFAM" id="SSF51556">
    <property type="entry name" value="Metallo-dependent hydrolases"/>
    <property type="match status" value="1"/>
</dbReference>
<evidence type="ECO:0000256" key="1">
    <source>
        <dbReference type="ARBA" id="ARBA00038310"/>
    </source>
</evidence>
<reference evidence="3" key="1">
    <citation type="journal article" date="2021" name="PeerJ">
        <title>Extensive microbial diversity within the chicken gut microbiome revealed by metagenomics and culture.</title>
        <authorList>
            <person name="Gilroy R."/>
            <person name="Ravi A."/>
            <person name="Getino M."/>
            <person name="Pursley I."/>
            <person name="Horton D.L."/>
            <person name="Alikhan N.F."/>
            <person name="Baker D."/>
            <person name="Gharbi K."/>
            <person name="Hall N."/>
            <person name="Watson M."/>
            <person name="Adriaenssens E.M."/>
            <person name="Foster-Nyarko E."/>
            <person name="Jarju S."/>
            <person name="Secka A."/>
            <person name="Antonio M."/>
            <person name="Oren A."/>
            <person name="Chaudhuri R.R."/>
            <person name="La Ragione R."/>
            <person name="Hildebrand F."/>
            <person name="Pallen M.J."/>
        </authorList>
    </citation>
    <scope>NUCLEOTIDE SEQUENCE</scope>
    <source>
        <strain evidence="3">ChiGjej4B4-7305</strain>
    </source>
</reference>
<dbReference type="Gene3D" id="3.20.20.140">
    <property type="entry name" value="Metal-dependent hydrolases"/>
    <property type="match status" value="1"/>
</dbReference>
<evidence type="ECO:0000259" key="2">
    <source>
        <dbReference type="Pfam" id="PF04909"/>
    </source>
</evidence>